<proteinExistence type="predicted"/>
<gene>
    <name evidence="3" type="ORF">ACJMK2_012571</name>
</gene>
<sequence>MDSPHEYDSTSEKKNCSPEKKSNISPISQNLDLDECAAEFEKWQEQEQHFHVERIKTLEELEASKAENCILKSQIAELEKSLTMVQGVIQHHHKDCIQLNELENENRELKSKLKEKTSATEQLKKEINSKIVTYEADFKKMEEVHQSTLAKQEISWKSTLETKMEAMTNELHLKSEEVDGLKERINEVEKEKAAEILRLSVDYENKLTKIQRQMTASSMNQQSSSNQEIFRKKLHHMKAEYEREINCLKVTISSLQDKLAGFQSGSSPKLNVNFGKKRKT</sequence>
<feature type="compositionally biased region" description="Basic and acidic residues" evidence="2">
    <location>
        <begin position="1"/>
        <end position="22"/>
    </location>
</feature>
<name>A0ABD3V8M0_SINWO</name>
<keyword evidence="1" id="KW-0175">Coiled coil</keyword>
<dbReference type="EMBL" id="JBJQND010000013">
    <property type="protein sequence ID" value="KAL3857946.1"/>
    <property type="molecule type" value="Genomic_DNA"/>
</dbReference>
<dbReference type="PANTHER" id="PTHR35253">
    <property type="entry name" value="COILED-COIL DOMAIN-CONTAINING PROTEIN 152"/>
    <property type="match status" value="1"/>
</dbReference>
<evidence type="ECO:0000256" key="1">
    <source>
        <dbReference type="SAM" id="Coils"/>
    </source>
</evidence>
<feature type="coiled-coil region" evidence="1">
    <location>
        <begin position="92"/>
        <end position="126"/>
    </location>
</feature>
<dbReference type="PANTHER" id="PTHR35253:SF1">
    <property type="entry name" value="COILED-COIL DOMAIN-CONTAINING PROTEIN 152"/>
    <property type="match status" value="1"/>
</dbReference>
<comment type="caution">
    <text evidence="3">The sequence shown here is derived from an EMBL/GenBank/DDBJ whole genome shotgun (WGS) entry which is preliminary data.</text>
</comment>
<dbReference type="Proteomes" id="UP001634394">
    <property type="component" value="Unassembled WGS sequence"/>
</dbReference>
<accession>A0ABD3V8M0</accession>
<keyword evidence="4" id="KW-1185">Reference proteome</keyword>
<dbReference type="InterPro" id="IPR038827">
    <property type="entry name" value="CCDC152"/>
</dbReference>
<feature type="coiled-coil region" evidence="1">
    <location>
        <begin position="157"/>
        <end position="198"/>
    </location>
</feature>
<evidence type="ECO:0000313" key="4">
    <source>
        <dbReference type="Proteomes" id="UP001634394"/>
    </source>
</evidence>
<evidence type="ECO:0000313" key="3">
    <source>
        <dbReference type="EMBL" id="KAL3857946.1"/>
    </source>
</evidence>
<feature type="region of interest" description="Disordered" evidence="2">
    <location>
        <begin position="1"/>
        <end position="28"/>
    </location>
</feature>
<protein>
    <submittedName>
        <fullName evidence="3">Uncharacterized protein</fullName>
    </submittedName>
</protein>
<dbReference type="AlphaFoldDB" id="A0ABD3V8M0"/>
<evidence type="ECO:0000256" key="2">
    <source>
        <dbReference type="SAM" id="MobiDB-lite"/>
    </source>
</evidence>
<reference evidence="3 4" key="1">
    <citation type="submission" date="2024-11" db="EMBL/GenBank/DDBJ databases">
        <title>Chromosome-level genome assembly of the freshwater bivalve Anodonta woodiana.</title>
        <authorList>
            <person name="Chen X."/>
        </authorList>
    </citation>
    <scope>NUCLEOTIDE SEQUENCE [LARGE SCALE GENOMIC DNA]</scope>
    <source>
        <strain evidence="3">MN2024</strain>
        <tissue evidence="3">Gills</tissue>
    </source>
</reference>
<organism evidence="3 4">
    <name type="scientific">Sinanodonta woodiana</name>
    <name type="common">Chinese pond mussel</name>
    <name type="synonym">Anodonta woodiana</name>
    <dbReference type="NCBI Taxonomy" id="1069815"/>
    <lineage>
        <taxon>Eukaryota</taxon>
        <taxon>Metazoa</taxon>
        <taxon>Spiralia</taxon>
        <taxon>Lophotrochozoa</taxon>
        <taxon>Mollusca</taxon>
        <taxon>Bivalvia</taxon>
        <taxon>Autobranchia</taxon>
        <taxon>Heteroconchia</taxon>
        <taxon>Palaeoheterodonta</taxon>
        <taxon>Unionida</taxon>
        <taxon>Unionoidea</taxon>
        <taxon>Unionidae</taxon>
        <taxon>Unioninae</taxon>
        <taxon>Sinanodonta</taxon>
    </lineage>
</organism>